<dbReference type="PANTHER" id="PTHR22751:SF54">
    <property type="entry name" value="G-PROTEIN COUPLED RECEPTORS FAMILY 1 PROFILE DOMAIN-CONTAINING PROTEIN"/>
    <property type="match status" value="1"/>
</dbReference>
<reference evidence="3 4" key="1">
    <citation type="submission" date="2022-02" db="EMBL/GenBank/DDBJ databases">
        <title>Chromosome-level reference genomes for two strains of Caenorhabditis briggsae: an improved platform for comparative genomics.</title>
        <authorList>
            <person name="Stevens L."/>
            <person name="Andersen E.C."/>
        </authorList>
    </citation>
    <scope>NUCLEOTIDE SEQUENCE [LARGE SCALE GENOMIC DNA]</scope>
    <source>
        <strain evidence="3">QX1410_ONT</strain>
        <tissue evidence="3">Whole-organism</tissue>
    </source>
</reference>
<feature type="compositionally biased region" description="Low complexity" evidence="1">
    <location>
        <begin position="198"/>
        <end position="208"/>
    </location>
</feature>
<accession>A0AAE8ZXU3</accession>
<evidence type="ECO:0000256" key="2">
    <source>
        <dbReference type="SAM" id="Phobius"/>
    </source>
</evidence>
<dbReference type="EMBL" id="CP090895">
    <property type="protein sequence ID" value="ULT86960.1"/>
    <property type="molecule type" value="Genomic_DNA"/>
</dbReference>
<dbReference type="PANTHER" id="PTHR22751">
    <property type="entry name" value="G-PROTEIN COUPLED RECEPTOR-RELATED"/>
    <property type="match status" value="1"/>
</dbReference>
<evidence type="ECO:0000313" key="4">
    <source>
        <dbReference type="Proteomes" id="UP000827892"/>
    </source>
</evidence>
<protein>
    <recommendedName>
        <fullName evidence="5">G-protein coupled receptors family 1 profile domain-containing protein</fullName>
    </recommendedName>
</protein>
<keyword evidence="2" id="KW-0812">Transmembrane</keyword>
<feature type="transmembrane region" description="Helical" evidence="2">
    <location>
        <begin position="67"/>
        <end position="91"/>
    </location>
</feature>
<dbReference type="AlphaFoldDB" id="A0AAE8ZXU3"/>
<dbReference type="GO" id="GO:0008528">
    <property type="term" value="F:G protein-coupled peptide receptor activity"/>
    <property type="evidence" value="ECO:0007669"/>
    <property type="project" value="InterPro"/>
</dbReference>
<feature type="region of interest" description="Disordered" evidence="1">
    <location>
        <begin position="198"/>
        <end position="220"/>
    </location>
</feature>
<dbReference type="Gene3D" id="1.20.1070.10">
    <property type="entry name" value="Rhodopsin 7-helix transmembrane proteins"/>
    <property type="match status" value="1"/>
</dbReference>
<keyword evidence="2" id="KW-0472">Membrane</keyword>
<evidence type="ECO:0000313" key="3">
    <source>
        <dbReference type="EMBL" id="ULT86960.1"/>
    </source>
</evidence>
<feature type="transmembrane region" description="Helical" evidence="2">
    <location>
        <begin position="112"/>
        <end position="133"/>
    </location>
</feature>
<organism evidence="3 4">
    <name type="scientific">Caenorhabditis briggsae</name>
    <dbReference type="NCBI Taxonomy" id="6238"/>
    <lineage>
        <taxon>Eukaryota</taxon>
        <taxon>Metazoa</taxon>
        <taxon>Ecdysozoa</taxon>
        <taxon>Nematoda</taxon>
        <taxon>Chromadorea</taxon>
        <taxon>Rhabditida</taxon>
        <taxon>Rhabditina</taxon>
        <taxon>Rhabditomorpha</taxon>
        <taxon>Rhabditoidea</taxon>
        <taxon>Rhabditidae</taxon>
        <taxon>Peloderinae</taxon>
        <taxon>Caenorhabditis</taxon>
    </lineage>
</organism>
<keyword evidence="2" id="KW-1133">Transmembrane helix</keyword>
<dbReference type="Proteomes" id="UP000827892">
    <property type="component" value="Chromosome V"/>
</dbReference>
<dbReference type="SUPFAM" id="SSF81321">
    <property type="entry name" value="Family A G protein-coupled receptor-like"/>
    <property type="match status" value="1"/>
</dbReference>
<gene>
    <name evidence="3" type="ORF">L3Y34_006600</name>
</gene>
<proteinExistence type="predicted"/>
<feature type="transmembrane region" description="Helical" evidence="2">
    <location>
        <begin position="153"/>
        <end position="172"/>
    </location>
</feature>
<name>A0AAE8ZXU3_CAEBR</name>
<evidence type="ECO:0008006" key="5">
    <source>
        <dbReference type="Google" id="ProtNLM"/>
    </source>
</evidence>
<dbReference type="Pfam" id="PF10324">
    <property type="entry name" value="7TM_GPCR_Srw"/>
    <property type="match status" value="1"/>
</dbReference>
<dbReference type="InterPro" id="IPR019427">
    <property type="entry name" value="7TM_GPCR_serpentine_rcpt_Srw"/>
</dbReference>
<evidence type="ECO:0000256" key="1">
    <source>
        <dbReference type="SAM" id="MobiDB-lite"/>
    </source>
</evidence>
<sequence>MLLSCGVTGIRYSHEKIMNGSYKIPKECVSKFPPNFKARIYLPLIDEEFWKSWGFFGLRTYTMIDGLLKIISCMALPILTFLLIIELEIARRNRRKLSGKDVNTKPDHTTKMITLMTAASIIAECPIGILYVVLSSSDTFQGFYMLAADMSSIWEIFPAINSSTHCLICFIISTQYRKAVEDTFSFLVSTKKDTSVISVSSKSKSGSVANQADKRRKSEY</sequence>